<organism evidence="2">
    <name type="scientific">uncultured marine virus</name>
    <dbReference type="NCBI Taxonomy" id="186617"/>
    <lineage>
        <taxon>Viruses</taxon>
        <taxon>environmental samples</taxon>
    </lineage>
</organism>
<feature type="region of interest" description="Disordered" evidence="1">
    <location>
        <begin position="1"/>
        <end position="96"/>
    </location>
</feature>
<accession>A0A0F7L4M6</accession>
<proteinExistence type="predicted"/>
<feature type="compositionally biased region" description="Basic residues" evidence="1">
    <location>
        <begin position="83"/>
        <end position="96"/>
    </location>
</feature>
<reference evidence="2" key="1">
    <citation type="journal article" date="2015" name="Front. Microbiol.">
        <title>Combining genomic sequencing methods to explore viral diversity and reveal potential virus-host interactions.</title>
        <authorList>
            <person name="Chow C.E."/>
            <person name="Winget D.M."/>
            <person name="White R.A.III."/>
            <person name="Hallam S.J."/>
            <person name="Suttle C.A."/>
        </authorList>
    </citation>
    <scope>NUCLEOTIDE SEQUENCE</scope>
    <source>
        <strain evidence="2">Anoxic2_3</strain>
    </source>
</reference>
<dbReference type="EMBL" id="KR029587">
    <property type="protein sequence ID" value="AKH46925.1"/>
    <property type="molecule type" value="Genomic_DNA"/>
</dbReference>
<feature type="compositionally biased region" description="Low complexity" evidence="1">
    <location>
        <begin position="31"/>
        <end position="47"/>
    </location>
</feature>
<evidence type="ECO:0000256" key="1">
    <source>
        <dbReference type="SAM" id="MobiDB-lite"/>
    </source>
</evidence>
<reference evidence="2" key="2">
    <citation type="submission" date="2015-03" db="EMBL/GenBank/DDBJ databases">
        <authorList>
            <person name="Chow C.-E.T."/>
            <person name="Winget D.M."/>
            <person name="White R.A.III."/>
            <person name="Hallam S.J."/>
            <person name="Suttle C.A."/>
        </authorList>
    </citation>
    <scope>NUCLEOTIDE SEQUENCE</scope>
    <source>
        <strain evidence="2">Anoxic2_3</strain>
    </source>
</reference>
<sequence length="96" mass="10601">MGLAMEPTTRTKAQARRFPTHGESSWKRSFTSLPLTVTTRTTTTSAKTRGKRQSGPGVAMKAAAHPPPRPAHFLTPFGLASIKTRRGRMRPCRRIT</sequence>
<evidence type="ECO:0000313" key="2">
    <source>
        <dbReference type="EMBL" id="AKH46925.1"/>
    </source>
</evidence>
<name>A0A0F7L4M6_9VIRU</name>
<protein>
    <submittedName>
        <fullName evidence="2">Uncharacterized protein</fullName>
    </submittedName>
</protein>